<protein>
    <recommendedName>
        <fullName evidence="13">E3 ubiquitin-protein ligase TRIM9</fullName>
    </recommendedName>
</protein>
<evidence type="ECO:0000259" key="9">
    <source>
        <dbReference type="PROSITE" id="PS50853"/>
    </source>
</evidence>
<evidence type="ECO:0000259" key="7">
    <source>
        <dbReference type="PROSITE" id="PS50119"/>
    </source>
</evidence>
<evidence type="ECO:0000256" key="6">
    <source>
        <dbReference type="SAM" id="MobiDB-lite"/>
    </source>
</evidence>
<dbReference type="SUPFAM" id="SSF57845">
    <property type="entry name" value="B-box zinc-binding domain"/>
    <property type="match status" value="1"/>
</dbReference>
<keyword evidence="3" id="KW-0862">Zinc</keyword>
<feature type="compositionally biased region" description="Low complexity" evidence="6">
    <location>
        <begin position="52"/>
        <end position="68"/>
    </location>
</feature>
<evidence type="ECO:0000313" key="12">
    <source>
        <dbReference type="Proteomes" id="UP000186922"/>
    </source>
</evidence>
<proteinExistence type="predicted"/>
<dbReference type="OrthoDB" id="295536at2759"/>
<dbReference type="InterPro" id="IPR043136">
    <property type="entry name" value="B30.2/SPRY_sf"/>
</dbReference>
<feature type="domain" description="B box-type" evidence="7">
    <location>
        <begin position="189"/>
        <end position="232"/>
    </location>
</feature>
<dbReference type="SMART" id="SM00336">
    <property type="entry name" value="BBOX"/>
    <property type="match status" value="2"/>
</dbReference>
<dbReference type="InterPro" id="IPR050617">
    <property type="entry name" value="E3_ligase_FN3/SPRY"/>
</dbReference>
<dbReference type="InterPro" id="IPR013083">
    <property type="entry name" value="Znf_RING/FYVE/PHD"/>
</dbReference>
<dbReference type="Proteomes" id="UP000186922">
    <property type="component" value="Unassembled WGS sequence"/>
</dbReference>
<dbReference type="InterPro" id="IPR003877">
    <property type="entry name" value="SPRY_dom"/>
</dbReference>
<keyword evidence="2 5" id="KW-0863">Zinc-finger</keyword>
<dbReference type="STRING" id="947166.A0A1D1VJX6"/>
<dbReference type="Pfam" id="PF00622">
    <property type="entry name" value="SPRY"/>
    <property type="match status" value="1"/>
</dbReference>
<dbReference type="InterPro" id="IPR017903">
    <property type="entry name" value="COS_domain"/>
</dbReference>
<dbReference type="GO" id="GO:0008270">
    <property type="term" value="F:zinc ion binding"/>
    <property type="evidence" value="ECO:0007669"/>
    <property type="project" value="UniProtKB-KW"/>
</dbReference>
<feature type="region of interest" description="Disordered" evidence="6">
    <location>
        <begin position="50"/>
        <end position="83"/>
    </location>
</feature>
<dbReference type="SUPFAM" id="SSF49899">
    <property type="entry name" value="Concanavalin A-like lectins/glucanases"/>
    <property type="match status" value="1"/>
</dbReference>
<evidence type="ECO:0000256" key="1">
    <source>
        <dbReference type="ARBA" id="ARBA00022723"/>
    </source>
</evidence>
<feature type="domain" description="B30.2/SPRY" evidence="8">
    <location>
        <begin position="548"/>
        <end position="735"/>
    </location>
</feature>
<gene>
    <name evidence="11" type="primary">RvY_12567-1</name>
    <name evidence="11" type="synonym">RvY_12567.1</name>
    <name evidence="11" type="ORF">RvY_12567</name>
</gene>
<dbReference type="PROSITE" id="PS50119">
    <property type="entry name" value="ZF_BBOX"/>
    <property type="match status" value="2"/>
</dbReference>
<evidence type="ECO:0000256" key="2">
    <source>
        <dbReference type="ARBA" id="ARBA00022771"/>
    </source>
</evidence>
<dbReference type="GO" id="GO:0043005">
    <property type="term" value="C:neuron projection"/>
    <property type="evidence" value="ECO:0007669"/>
    <property type="project" value="TreeGrafter"/>
</dbReference>
<dbReference type="SMART" id="SM00184">
    <property type="entry name" value="RING"/>
    <property type="match status" value="1"/>
</dbReference>
<dbReference type="SMART" id="SM00449">
    <property type="entry name" value="SPRY"/>
    <property type="match status" value="1"/>
</dbReference>
<evidence type="ECO:0000259" key="8">
    <source>
        <dbReference type="PROSITE" id="PS50188"/>
    </source>
</evidence>
<dbReference type="Gene3D" id="2.60.40.10">
    <property type="entry name" value="Immunoglobulins"/>
    <property type="match status" value="1"/>
</dbReference>
<evidence type="ECO:0000259" key="10">
    <source>
        <dbReference type="PROSITE" id="PS51262"/>
    </source>
</evidence>
<dbReference type="PANTHER" id="PTHR24099">
    <property type="entry name" value="E3 UBIQUITIN-PROTEIN LIGASE TRIM36-RELATED"/>
    <property type="match status" value="1"/>
</dbReference>
<dbReference type="InterPro" id="IPR036116">
    <property type="entry name" value="FN3_sf"/>
</dbReference>
<dbReference type="InterPro" id="IPR013320">
    <property type="entry name" value="ConA-like_dom_sf"/>
</dbReference>
<dbReference type="CDD" id="cd19803">
    <property type="entry name" value="Bbox1_TRIM9-like_C-I"/>
    <property type="match status" value="1"/>
</dbReference>
<dbReference type="Gene3D" id="4.10.830.40">
    <property type="match status" value="1"/>
</dbReference>
<dbReference type="InterPro" id="IPR001870">
    <property type="entry name" value="B30.2/SPRY"/>
</dbReference>
<comment type="caution">
    <text evidence="11">The sequence shown here is derived from an EMBL/GenBank/DDBJ whole genome shotgun (WGS) entry which is preliminary data.</text>
</comment>
<reference evidence="11 12" key="1">
    <citation type="journal article" date="2016" name="Nat. Commun.">
        <title>Extremotolerant tardigrade genome and improved radiotolerance of human cultured cells by tardigrade-unique protein.</title>
        <authorList>
            <person name="Hashimoto T."/>
            <person name="Horikawa D.D."/>
            <person name="Saito Y."/>
            <person name="Kuwahara H."/>
            <person name="Kozuka-Hata H."/>
            <person name="Shin-I T."/>
            <person name="Minakuchi Y."/>
            <person name="Ohishi K."/>
            <person name="Motoyama A."/>
            <person name="Aizu T."/>
            <person name="Enomoto A."/>
            <person name="Kondo K."/>
            <person name="Tanaka S."/>
            <person name="Hara Y."/>
            <person name="Koshikawa S."/>
            <person name="Sagara H."/>
            <person name="Miura T."/>
            <person name="Yokobori S."/>
            <person name="Miyagawa K."/>
            <person name="Suzuki Y."/>
            <person name="Kubo T."/>
            <person name="Oyama M."/>
            <person name="Kohara Y."/>
            <person name="Fujiyama A."/>
            <person name="Arakawa K."/>
            <person name="Katayama T."/>
            <person name="Toyoda A."/>
            <person name="Kunieda T."/>
        </authorList>
    </citation>
    <scope>NUCLEOTIDE SEQUENCE [LARGE SCALE GENOMIC DNA]</scope>
    <source>
        <strain evidence="11 12">YOKOZUNA-1</strain>
    </source>
</reference>
<feature type="domain" description="Fibronectin type-III" evidence="9">
    <location>
        <begin position="474"/>
        <end position="566"/>
    </location>
</feature>
<dbReference type="InterPro" id="IPR013783">
    <property type="entry name" value="Ig-like_fold"/>
</dbReference>
<dbReference type="AlphaFoldDB" id="A0A1D1VJX6"/>
<dbReference type="CDD" id="cd12889">
    <property type="entry name" value="SPRY_PRY_TRIM67_9"/>
    <property type="match status" value="1"/>
</dbReference>
<organism evidence="11 12">
    <name type="scientific">Ramazzottius varieornatus</name>
    <name type="common">Water bear</name>
    <name type="synonym">Tardigrade</name>
    <dbReference type="NCBI Taxonomy" id="947166"/>
    <lineage>
        <taxon>Eukaryota</taxon>
        <taxon>Metazoa</taxon>
        <taxon>Ecdysozoa</taxon>
        <taxon>Tardigrada</taxon>
        <taxon>Eutardigrada</taxon>
        <taxon>Parachela</taxon>
        <taxon>Hypsibioidea</taxon>
        <taxon>Ramazzottiidae</taxon>
        <taxon>Ramazzottius</taxon>
    </lineage>
</organism>
<dbReference type="PANTHER" id="PTHR24099:SF15">
    <property type="entry name" value="E3 UBIQUITIN-PROTEIN LIGASE TRIM9"/>
    <property type="match status" value="1"/>
</dbReference>
<dbReference type="PROSITE" id="PS51262">
    <property type="entry name" value="COS"/>
    <property type="match status" value="1"/>
</dbReference>
<dbReference type="PROSITE" id="PS50188">
    <property type="entry name" value="B302_SPRY"/>
    <property type="match status" value="1"/>
</dbReference>
<sequence>MDYKRIESELRCVVCCDLFKYPVMLPCGHNICAGCSDKCLSNPNSAAHITVSSPASSTSSSNSQASRRLSQESLEKLQQGDGVDKDVHSALESDQISMVSDADSGVVCGSSASNKRDSFLSANGSERGLSSLTCPYSRCQKVFLSEEGKASFPPNRLMMKILSKYTSSMLSSPVSTPTSSSAFPPLCQLCENDSGKVAVVFCQQCDIYYCQACRDSFHPQRGPLVAHKLLPLDKGSLPGLSPAKDSPQQQLLLHNTYVSAALEQQKCPLHSHEYTMYCTPCRLPLCWRCLEKDTLHQEQHDVQSLQGLSKARKAEFSRALQLLSEKSKRMTEWICRVKTASARIAEVELDIEASITAQCDDLIGLVQDQKHRLLQSLHCFKDHKLQEVRDNATECTSTLQQATAQIQFGIEVLKETEAVNFLQFSAPLHMRIAETSLALEQQLKQPWSPELSVRFDSRPLLHMLQNLQLQQVVPPSTPRLNIEDCRIVNGHITLSWASQDQQNTDFYILEIAESGNPFTTAYHGPDTCCSLNFASHNMIYQARLKAVNIAGESPYSNIATLHVEGGYFTWDTSKASSEVIVGNEGLTLTSSASEDLVVLGTSGFVQGVHYWEVHVDRYDNHPDPAFGIATASVKRDSMLGKDSNAWALYIDMNRSWCIHSNKHVNRQDGGISAGCVVGLLLDLDERTLSFYVNDEPQAPIPAFDNLPQGLVFYPAVSINRNVQVTLRPCLDPPSPTSSPA</sequence>
<keyword evidence="4" id="KW-0175">Coiled coil</keyword>
<evidence type="ECO:0000256" key="4">
    <source>
        <dbReference type="ARBA" id="ARBA00023054"/>
    </source>
</evidence>
<accession>A0A1D1VJX6</accession>
<dbReference type="SUPFAM" id="SSF57850">
    <property type="entry name" value="RING/U-box"/>
    <property type="match status" value="1"/>
</dbReference>
<dbReference type="InterPro" id="IPR018957">
    <property type="entry name" value="Znf_C3HC4_RING-type"/>
</dbReference>
<evidence type="ECO:0008006" key="13">
    <source>
        <dbReference type="Google" id="ProtNLM"/>
    </source>
</evidence>
<dbReference type="Gene3D" id="2.60.120.920">
    <property type="match status" value="1"/>
</dbReference>
<evidence type="ECO:0000256" key="5">
    <source>
        <dbReference type="PROSITE-ProRule" id="PRU00024"/>
    </source>
</evidence>
<dbReference type="InterPro" id="IPR003961">
    <property type="entry name" value="FN3_dom"/>
</dbReference>
<dbReference type="InterPro" id="IPR000315">
    <property type="entry name" value="Znf_B-box"/>
</dbReference>
<dbReference type="Gene3D" id="3.30.160.60">
    <property type="entry name" value="Classic Zinc Finger"/>
    <property type="match status" value="1"/>
</dbReference>
<dbReference type="EMBL" id="BDGG01000007">
    <property type="protein sequence ID" value="GAV01935.1"/>
    <property type="molecule type" value="Genomic_DNA"/>
</dbReference>
<evidence type="ECO:0000313" key="11">
    <source>
        <dbReference type="EMBL" id="GAV01935.1"/>
    </source>
</evidence>
<name>A0A1D1VJX6_RAMVA</name>
<dbReference type="InterPro" id="IPR001841">
    <property type="entry name" value="Znf_RING"/>
</dbReference>
<keyword evidence="12" id="KW-1185">Reference proteome</keyword>
<dbReference type="GO" id="GO:0007411">
    <property type="term" value="P:axon guidance"/>
    <property type="evidence" value="ECO:0007669"/>
    <property type="project" value="TreeGrafter"/>
</dbReference>
<dbReference type="Gene3D" id="3.30.40.10">
    <property type="entry name" value="Zinc/RING finger domain, C3HC4 (zinc finger)"/>
    <property type="match status" value="1"/>
</dbReference>
<dbReference type="PROSITE" id="PS50853">
    <property type="entry name" value="FN3"/>
    <property type="match status" value="1"/>
</dbReference>
<evidence type="ECO:0000256" key="3">
    <source>
        <dbReference type="ARBA" id="ARBA00022833"/>
    </source>
</evidence>
<feature type="domain" description="COS" evidence="10">
    <location>
        <begin position="413"/>
        <end position="470"/>
    </location>
</feature>
<dbReference type="SUPFAM" id="SSF49265">
    <property type="entry name" value="Fibronectin type III"/>
    <property type="match status" value="1"/>
</dbReference>
<feature type="domain" description="B box-type" evidence="7">
    <location>
        <begin position="262"/>
        <end position="305"/>
    </location>
</feature>
<dbReference type="Pfam" id="PF22586">
    <property type="entry name" value="ANCHR-like_BBOX"/>
    <property type="match status" value="1"/>
</dbReference>
<dbReference type="Pfam" id="PF00643">
    <property type="entry name" value="zf-B_box"/>
    <property type="match status" value="1"/>
</dbReference>
<keyword evidence="1" id="KW-0479">Metal-binding</keyword>
<dbReference type="CDD" id="cd00063">
    <property type="entry name" value="FN3"/>
    <property type="match status" value="1"/>
</dbReference>
<dbReference type="Pfam" id="PF00097">
    <property type="entry name" value="zf-C3HC4"/>
    <property type="match status" value="1"/>
</dbReference>